<keyword evidence="2" id="KW-1185">Reference proteome</keyword>
<dbReference type="SUPFAM" id="SSF81296">
    <property type="entry name" value="E set domains"/>
    <property type="match status" value="1"/>
</dbReference>
<dbReference type="InterPro" id="IPR014756">
    <property type="entry name" value="Ig_E-set"/>
</dbReference>
<accession>A0ABS4X905</accession>
<comment type="caution">
    <text evidence="1">The sequence shown here is derived from an EMBL/GenBank/DDBJ whole genome shotgun (WGS) entry which is preliminary data.</text>
</comment>
<gene>
    <name evidence="1" type="ORF">JOF47_000369</name>
</gene>
<dbReference type="RefSeq" id="WP_209995577.1">
    <property type="nucleotide sequence ID" value="NZ_BAAAJY010000006.1"/>
</dbReference>
<proteinExistence type="predicted"/>
<dbReference type="EMBL" id="JAGIOF010000001">
    <property type="protein sequence ID" value="MBP2384858.1"/>
    <property type="molecule type" value="Genomic_DNA"/>
</dbReference>
<dbReference type="Gene3D" id="2.60.40.650">
    <property type="match status" value="1"/>
</dbReference>
<reference evidence="1 2" key="1">
    <citation type="submission" date="2021-03" db="EMBL/GenBank/DDBJ databases">
        <title>Sequencing the genomes of 1000 actinobacteria strains.</title>
        <authorList>
            <person name="Klenk H.-P."/>
        </authorList>
    </citation>
    <scope>NUCLEOTIDE SEQUENCE [LARGE SCALE GENOMIC DNA]</scope>
    <source>
        <strain evidence="1 2">DSM 15797</strain>
    </source>
</reference>
<evidence type="ECO:0000313" key="2">
    <source>
        <dbReference type="Proteomes" id="UP001296993"/>
    </source>
</evidence>
<sequence>MQQAQVNLFADMGAQPTTLMNGLVPAAKSADATAPSVNISSPPPAAPKNGKKYTVSGTAVDAGGGVVAGVEYSTDAGAHWRPAQGTTSWTFSYVQQGMGTESLLVRAIDDSANYPSTATVVPLTVAGSYSVFGENAPATADSGDGSAVELGLRFTPRPTASLPVFVSTRALQTLEPIPGRYGQRPARNWQP</sequence>
<evidence type="ECO:0000313" key="1">
    <source>
        <dbReference type="EMBL" id="MBP2384858.1"/>
    </source>
</evidence>
<dbReference type="Proteomes" id="UP001296993">
    <property type="component" value="Unassembled WGS sequence"/>
</dbReference>
<evidence type="ECO:0008006" key="3">
    <source>
        <dbReference type="Google" id="ProtNLM"/>
    </source>
</evidence>
<protein>
    <recommendedName>
        <fullName evidence="3">Bacterial Ig-like domain-containing protein</fullName>
    </recommendedName>
</protein>
<name>A0ABS4X905_9MICC</name>
<organism evidence="1 2">
    <name type="scientific">Paeniglutamicibacter kerguelensis</name>
    <dbReference type="NCBI Taxonomy" id="254788"/>
    <lineage>
        <taxon>Bacteria</taxon>
        <taxon>Bacillati</taxon>
        <taxon>Actinomycetota</taxon>
        <taxon>Actinomycetes</taxon>
        <taxon>Micrococcales</taxon>
        <taxon>Micrococcaceae</taxon>
        <taxon>Paeniglutamicibacter</taxon>
    </lineage>
</organism>